<dbReference type="AlphaFoldDB" id="A0AA36FNP1"/>
<keyword evidence="3" id="KW-1185">Reference proteome</keyword>
<reference evidence="2" key="1">
    <citation type="submission" date="2023-06" db="EMBL/GenBank/DDBJ databases">
        <authorList>
            <person name="Delattre M."/>
        </authorList>
    </citation>
    <scope>NUCLEOTIDE SEQUENCE</scope>
    <source>
        <strain evidence="2">AF72</strain>
    </source>
</reference>
<dbReference type="Proteomes" id="UP001177023">
    <property type="component" value="Unassembled WGS sequence"/>
</dbReference>
<sequence>MYSARQPINSNKAVLCLISQQRLREDQGSRRSGKRLKASGRPLPTLERLEKATEASIRPTFALQDRADALEDLHKKA</sequence>
<evidence type="ECO:0000256" key="1">
    <source>
        <dbReference type="SAM" id="MobiDB-lite"/>
    </source>
</evidence>
<dbReference type="EMBL" id="CATQJA010000086">
    <property type="protein sequence ID" value="CAJ0557737.1"/>
    <property type="molecule type" value="Genomic_DNA"/>
</dbReference>
<evidence type="ECO:0000313" key="2">
    <source>
        <dbReference type="EMBL" id="CAJ0557737.1"/>
    </source>
</evidence>
<evidence type="ECO:0000313" key="3">
    <source>
        <dbReference type="Proteomes" id="UP001177023"/>
    </source>
</evidence>
<organism evidence="2 3">
    <name type="scientific">Mesorhabditis spiculigera</name>
    <dbReference type="NCBI Taxonomy" id="96644"/>
    <lineage>
        <taxon>Eukaryota</taxon>
        <taxon>Metazoa</taxon>
        <taxon>Ecdysozoa</taxon>
        <taxon>Nematoda</taxon>
        <taxon>Chromadorea</taxon>
        <taxon>Rhabditida</taxon>
        <taxon>Rhabditina</taxon>
        <taxon>Rhabditomorpha</taxon>
        <taxon>Rhabditoidea</taxon>
        <taxon>Rhabditidae</taxon>
        <taxon>Mesorhabditinae</taxon>
        <taxon>Mesorhabditis</taxon>
    </lineage>
</organism>
<proteinExistence type="predicted"/>
<gene>
    <name evidence="2" type="ORF">MSPICULIGERA_LOCUS495</name>
</gene>
<protein>
    <submittedName>
        <fullName evidence="2">Uncharacterized protein</fullName>
    </submittedName>
</protein>
<comment type="caution">
    <text evidence="2">The sequence shown here is derived from an EMBL/GenBank/DDBJ whole genome shotgun (WGS) entry which is preliminary data.</text>
</comment>
<feature type="region of interest" description="Disordered" evidence="1">
    <location>
        <begin position="24"/>
        <end position="45"/>
    </location>
</feature>
<accession>A0AA36FNP1</accession>
<feature type="non-terminal residue" evidence="2">
    <location>
        <position position="77"/>
    </location>
</feature>
<name>A0AA36FNP1_9BILA</name>